<evidence type="ECO:0000313" key="2">
    <source>
        <dbReference type="EMBL" id="SUZ13914.1"/>
    </source>
</evidence>
<sequence>MSKSRAGATSSATQRGIEVRRNLFNQHLSRRPTSNSSSNVTLSETFHLRTETPSINPEIVVRDHNGDFLMEDISAQSQLNNHENSNTDPGDEERLHLINAFKNHQRDRDWVSSEPAVLLEAVMTSLKAKVAALSEDNWRYEADEDSTT</sequence>
<protein>
    <submittedName>
        <fullName evidence="2">Bgt-4289</fullName>
    </submittedName>
</protein>
<proteinExistence type="predicted"/>
<name>A0A381LJ36_BLUGR</name>
<dbReference type="EMBL" id="UIGY01000249">
    <property type="protein sequence ID" value="SUZ13914.1"/>
    <property type="molecule type" value="Genomic_DNA"/>
</dbReference>
<dbReference type="OrthoDB" id="4188844at2759"/>
<dbReference type="AlphaFoldDB" id="A0A381LJ36"/>
<feature type="region of interest" description="Disordered" evidence="1">
    <location>
        <begin position="1"/>
        <end position="42"/>
    </location>
</feature>
<feature type="compositionally biased region" description="Polar residues" evidence="1">
    <location>
        <begin position="23"/>
        <end position="42"/>
    </location>
</feature>
<evidence type="ECO:0000256" key="1">
    <source>
        <dbReference type="SAM" id="MobiDB-lite"/>
    </source>
</evidence>
<accession>A0A381LJ36</accession>
<feature type="compositionally biased region" description="Polar residues" evidence="1">
    <location>
        <begin position="1"/>
        <end position="14"/>
    </location>
</feature>
<organism evidence="2">
    <name type="scientific">Blumeria graminis f. sp. tritici 96224</name>
    <dbReference type="NCBI Taxonomy" id="1268274"/>
    <lineage>
        <taxon>Eukaryota</taxon>
        <taxon>Fungi</taxon>
        <taxon>Dikarya</taxon>
        <taxon>Ascomycota</taxon>
        <taxon>Pezizomycotina</taxon>
        <taxon>Leotiomycetes</taxon>
        <taxon>Erysiphales</taxon>
        <taxon>Erysiphaceae</taxon>
        <taxon>Blumeria</taxon>
    </lineage>
</organism>
<gene>
    <name evidence="2" type="ORF">BGT96224V2_LOCUS7036</name>
</gene>
<reference evidence="2" key="1">
    <citation type="submission" date="2018-07" db="EMBL/GenBank/DDBJ databases">
        <authorList>
            <person name="Quirk P.G."/>
            <person name="Krulwich T.A."/>
        </authorList>
    </citation>
    <scope>NUCLEOTIDE SEQUENCE</scope>
    <source>
        <strain evidence="2">96224</strain>
    </source>
</reference>